<protein>
    <recommendedName>
        <fullName evidence="3">Plastocyanin</fullName>
    </recommendedName>
</protein>
<reference evidence="1 2" key="1">
    <citation type="submission" date="2019-03" db="EMBL/GenBank/DDBJ databases">
        <title>Genomic Encyclopedia of Type Strains, Phase IV (KMG-IV): sequencing the most valuable type-strain genomes for metagenomic binning, comparative biology and taxonomic classification.</title>
        <authorList>
            <person name="Goeker M."/>
        </authorList>
    </citation>
    <scope>NUCLEOTIDE SEQUENCE [LARGE SCALE GENOMIC DNA]</scope>
    <source>
        <strain evidence="1 2">DSM 21667</strain>
    </source>
</reference>
<dbReference type="SUPFAM" id="SSF49464">
    <property type="entry name" value="Carboxypeptidase regulatory domain-like"/>
    <property type="match status" value="1"/>
</dbReference>
<proteinExistence type="predicted"/>
<gene>
    <name evidence="1" type="ORF">DFR29_116117</name>
</gene>
<comment type="caution">
    <text evidence="1">The sequence shown here is derived from an EMBL/GenBank/DDBJ whole genome shotgun (WGS) entry which is preliminary data.</text>
</comment>
<organism evidence="1 2">
    <name type="scientific">Tahibacter aquaticus</name>
    <dbReference type="NCBI Taxonomy" id="520092"/>
    <lineage>
        <taxon>Bacteria</taxon>
        <taxon>Pseudomonadati</taxon>
        <taxon>Pseudomonadota</taxon>
        <taxon>Gammaproteobacteria</taxon>
        <taxon>Lysobacterales</taxon>
        <taxon>Rhodanobacteraceae</taxon>
        <taxon>Tahibacter</taxon>
    </lineage>
</organism>
<evidence type="ECO:0000313" key="2">
    <source>
        <dbReference type="Proteomes" id="UP000295293"/>
    </source>
</evidence>
<evidence type="ECO:0008006" key="3">
    <source>
        <dbReference type="Google" id="ProtNLM"/>
    </source>
</evidence>
<dbReference type="SUPFAM" id="SSF49503">
    <property type="entry name" value="Cupredoxins"/>
    <property type="match status" value="1"/>
</dbReference>
<accession>A0A4R6YP14</accession>
<dbReference type="Proteomes" id="UP000295293">
    <property type="component" value="Unassembled WGS sequence"/>
</dbReference>
<dbReference type="InterPro" id="IPR008969">
    <property type="entry name" value="CarboxyPept-like_regulatory"/>
</dbReference>
<sequence length="204" mass="22007">MVEGNEQVQGRIELAAGPGQQIAAGEITNTIVYFVPARGAPRPKPGRYSIVTRNKRFEPEVLVVPAGSTVSFPNQDEILHNVYSPSTGAGFDLGLYGEGQSAETVFNRATVVQIFCNVHHSMHADVLVAPTPWFARVDGEGRFALTGLPPGPGTLSLWHPRSGMIAREISLPLAAPLLEKLLATKPVIPEHQRKDGASYRPPAR</sequence>
<keyword evidence="2" id="KW-1185">Reference proteome</keyword>
<dbReference type="Gene3D" id="2.60.40.420">
    <property type="entry name" value="Cupredoxins - blue copper proteins"/>
    <property type="match status" value="1"/>
</dbReference>
<dbReference type="OrthoDB" id="9772097at2"/>
<dbReference type="AlphaFoldDB" id="A0A4R6YP14"/>
<name>A0A4R6YP14_9GAMM</name>
<dbReference type="RefSeq" id="WP_133820883.1">
    <property type="nucleotide sequence ID" value="NZ_SNZH01000016.1"/>
</dbReference>
<evidence type="ECO:0000313" key="1">
    <source>
        <dbReference type="EMBL" id="TDR39415.1"/>
    </source>
</evidence>
<dbReference type="EMBL" id="SNZH01000016">
    <property type="protein sequence ID" value="TDR39415.1"/>
    <property type="molecule type" value="Genomic_DNA"/>
</dbReference>
<dbReference type="InterPro" id="IPR008972">
    <property type="entry name" value="Cupredoxin"/>
</dbReference>